<keyword evidence="6" id="KW-1185">Reference proteome</keyword>
<dbReference type="InterPro" id="IPR001452">
    <property type="entry name" value="SH3_domain"/>
</dbReference>
<dbReference type="InterPro" id="IPR036028">
    <property type="entry name" value="SH3-like_dom_sf"/>
</dbReference>
<dbReference type="SUPFAM" id="SSF50044">
    <property type="entry name" value="SH3-domain"/>
    <property type="match status" value="1"/>
</dbReference>
<evidence type="ECO:0000256" key="3">
    <source>
        <dbReference type="SAM" id="MobiDB-lite"/>
    </source>
</evidence>
<sequence length="123" mass="13846">MPEEARVHRISPPATPQSPRSHSPELLRPQFHTHIPSVDVQPEESIRKATVRARALYDCKSVHFFPEKCSKHLLVIAAPDDPDEISFCKGDVLDIIDEQGKWWLVQDAVGSLGIVPSNYLEII</sequence>
<dbReference type="AlphaFoldDB" id="A0AAD7FEJ1"/>
<comment type="caution">
    <text evidence="5">The sequence shown here is derived from an EMBL/GenBank/DDBJ whole genome shotgun (WGS) entry which is preliminary data.</text>
</comment>
<dbReference type="EMBL" id="JARKIF010000018">
    <property type="protein sequence ID" value="KAJ7619422.1"/>
    <property type="molecule type" value="Genomic_DNA"/>
</dbReference>
<evidence type="ECO:0000256" key="2">
    <source>
        <dbReference type="PROSITE-ProRule" id="PRU00192"/>
    </source>
</evidence>
<dbReference type="PRINTS" id="PR00452">
    <property type="entry name" value="SH3DOMAIN"/>
</dbReference>
<organism evidence="5 6">
    <name type="scientific">Roridomyces roridus</name>
    <dbReference type="NCBI Taxonomy" id="1738132"/>
    <lineage>
        <taxon>Eukaryota</taxon>
        <taxon>Fungi</taxon>
        <taxon>Dikarya</taxon>
        <taxon>Basidiomycota</taxon>
        <taxon>Agaricomycotina</taxon>
        <taxon>Agaricomycetes</taxon>
        <taxon>Agaricomycetidae</taxon>
        <taxon>Agaricales</taxon>
        <taxon>Marasmiineae</taxon>
        <taxon>Mycenaceae</taxon>
        <taxon>Roridomyces</taxon>
    </lineage>
</organism>
<dbReference type="PROSITE" id="PS50002">
    <property type="entry name" value="SH3"/>
    <property type="match status" value="1"/>
</dbReference>
<evidence type="ECO:0000313" key="5">
    <source>
        <dbReference type="EMBL" id="KAJ7619422.1"/>
    </source>
</evidence>
<feature type="region of interest" description="Disordered" evidence="3">
    <location>
        <begin position="1"/>
        <end position="26"/>
    </location>
</feature>
<dbReference type="Gene3D" id="2.30.30.40">
    <property type="entry name" value="SH3 Domains"/>
    <property type="match status" value="1"/>
</dbReference>
<gene>
    <name evidence="5" type="ORF">FB45DRAFT_754916</name>
</gene>
<proteinExistence type="predicted"/>
<keyword evidence="1 2" id="KW-0728">SH3 domain</keyword>
<dbReference type="SMART" id="SM00326">
    <property type="entry name" value="SH3"/>
    <property type="match status" value="1"/>
</dbReference>
<accession>A0AAD7FEJ1</accession>
<evidence type="ECO:0000256" key="1">
    <source>
        <dbReference type="ARBA" id="ARBA00022443"/>
    </source>
</evidence>
<evidence type="ECO:0000313" key="6">
    <source>
        <dbReference type="Proteomes" id="UP001221142"/>
    </source>
</evidence>
<protein>
    <recommendedName>
        <fullName evidence="4">SH3 domain-containing protein</fullName>
    </recommendedName>
</protein>
<dbReference type="Pfam" id="PF00018">
    <property type="entry name" value="SH3_1"/>
    <property type="match status" value="1"/>
</dbReference>
<reference evidence="5" key="1">
    <citation type="submission" date="2023-03" db="EMBL/GenBank/DDBJ databases">
        <title>Massive genome expansion in bonnet fungi (Mycena s.s.) driven by repeated elements and novel gene families across ecological guilds.</title>
        <authorList>
            <consortium name="Lawrence Berkeley National Laboratory"/>
            <person name="Harder C.B."/>
            <person name="Miyauchi S."/>
            <person name="Viragh M."/>
            <person name="Kuo A."/>
            <person name="Thoen E."/>
            <person name="Andreopoulos B."/>
            <person name="Lu D."/>
            <person name="Skrede I."/>
            <person name="Drula E."/>
            <person name="Henrissat B."/>
            <person name="Morin E."/>
            <person name="Kohler A."/>
            <person name="Barry K."/>
            <person name="LaButti K."/>
            <person name="Morin E."/>
            <person name="Salamov A."/>
            <person name="Lipzen A."/>
            <person name="Mereny Z."/>
            <person name="Hegedus B."/>
            <person name="Baldrian P."/>
            <person name="Stursova M."/>
            <person name="Weitz H."/>
            <person name="Taylor A."/>
            <person name="Grigoriev I.V."/>
            <person name="Nagy L.G."/>
            <person name="Martin F."/>
            <person name="Kauserud H."/>
        </authorList>
    </citation>
    <scope>NUCLEOTIDE SEQUENCE</scope>
    <source>
        <strain evidence="5">9284</strain>
    </source>
</reference>
<evidence type="ECO:0000259" key="4">
    <source>
        <dbReference type="PROSITE" id="PS50002"/>
    </source>
</evidence>
<name>A0AAD7FEJ1_9AGAR</name>
<dbReference type="Proteomes" id="UP001221142">
    <property type="component" value="Unassembled WGS sequence"/>
</dbReference>
<feature type="domain" description="SH3" evidence="4">
    <location>
        <begin position="48"/>
        <end position="123"/>
    </location>
</feature>